<feature type="transmembrane region" description="Helical" evidence="2">
    <location>
        <begin position="51"/>
        <end position="69"/>
    </location>
</feature>
<dbReference type="InterPro" id="IPR007246">
    <property type="entry name" value="Gaa1"/>
</dbReference>
<evidence type="ECO:0000313" key="3">
    <source>
        <dbReference type="EMBL" id="KAF6763920.1"/>
    </source>
</evidence>
<comment type="caution">
    <text evidence="3">The sequence shown here is derived from an EMBL/GenBank/DDBJ whole genome shotgun (WGS) entry which is preliminary data.</text>
</comment>
<evidence type="ECO:0000313" key="4">
    <source>
        <dbReference type="Proteomes" id="UP000521943"/>
    </source>
</evidence>
<dbReference type="Proteomes" id="UP000521943">
    <property type="component" value="Unassembled WGS sequence"/>
</dbReference>
<keyword evidence="2" id="KW-0812">Transmembrane</keyword>
<dbReference type="PANTHER" id="PTHR13304:SF0">
    <property type="entry name" value="GLYCOSYLPHOSPHATIDYLINOSITOL ANCHOR ATTACHMENT 1 PROTEIN"/>
    <property type="match status" value="1"/>
</dbReference>
<feature type="coiled-coil region" evidence="1">
    <location>
        <begin position="100"/>
        <end position="127"/>
    </location>
</feature>
<feature type="transmembrane region" description="Helical" evidence="2">
    <location>
        <begin position="571"/>
        <end position="589"/>
    </location>
</feature>
<keyword evidence="1" id="KW-0175">Coiled coil</keyword>
<proteinExistence type="predicted"/>
<accession>A0A8H6IE48</accession>
<dbReference type="OrthoDB" id="445301at2759"/>
<sequence>MDEGPVVETPSWKRKLKKIISRLRPSGQNASELRLRRRQAMLQKLQRHLPLIKILLFVVGYAWMVAIPFPDLGRGTYIDENALQPAQVTTYWNWGEVHSADRYLDELEKLRAANASSEERANFVKAEFQNLGIPAATQKYRFAVGDTNLTGTNAYAISSSPRTSGNEAMVISASWIRRHDQGVEEELNLRGVATVLALAKYLKGYSLWAKDLVFVVSDGYLDGMQAWLNSYHGEIQTNLDADELPHTSGVIWNALAIDYACHSFSHLGIFHEGVNGRLPNQDLINSFERISRYTGGVPVVMYDHIQEFAALSWLPKVIRNNALVQTYAVRARNVARHIGYQAPGRPSGIHGLFQPYRIDAFTIYAVCAQGPHGFHALGKTIESTLRTMNNLLERLHASFFFYILTDSLHFNKIGSYLPSVILISVSMMFHGLDIWVSAGWRFVQPSPSEKPQDAHWARRQRPVLAVLAIMAATHILGAMLFVSLTSRYAFANYQIASSILFAAVAAIPLLALLLRPERRPEVAPLSTVLKALNLCFASTIISVISVLNFSLALSLSIALGIPLMISKSSSFARYPVYIILAIGWLPLLTKQTQEALWNWEVLSVWFAPIICLVYVPLVLQAAIIALL</sequence>
<protein>
    <submittedName>
        <fullName evidence="3">Gaa1-like protein</fullName>
    </submittedName>
</protein>
<feature type="transmembrane region" description="Helical" evidence="2">
    <location>
        <begin position="534"/>
        <end position="565"/>
    </location>
</feature>
<feature type="transmembrane region" description="Helical" evidence="2">
    <location>
        <begin position="601"/>
        <end position="626"/>
    </location>
</feature>
<gene>
    <name evidence="3" type="ORF">DFP72DRAFT_1000029</name>
</gene>
<dbReference type="Gene3D" id="3.40.630.10">
    <property type="entry name" value="Zn peptidases"/>
    <property type="match status" value="1"/>
</dbReference>
<evidence type="ECO:0000256" key="2">
    <source>
        <dbReference type="SAM" id="Phobius"/>
    </source>
</evidence>
<dbReference type="PANTHER" id="PTHR13304">
    <property type="entry name" value="GLYCOSYLPHOSPHATIDYLINOSITOL ANCHOR ATTACHMENT 1 PROTEIN"/>
    <property type="match status" value="1"/>
</dbReference>
<feature type="transmembrane region" description="Helical" evidence="2">
    <location>
        <begin position="463"/>
        <end position="484"/>
    </location>
</feature>
<keyword evidence="2" id="KW-1133">Transmembrane helix</keyword>
<feature type="transmembrane region" description="Helical" evidence="2">
    <location>
        <begin position="416"/>
        <end position="443"/>
    </location>
</feature>
<keyword evidence="4" id="KW-1185">Reference proteome</keyword>
<feature type="transmembrane region" description="Helical" evidence="2">
    <location>
        <begin position="490"/>
        <end position="514"/>
    </location>
</feature>
<name>A0A8H6IE48_9AGAR</name>
<keyword evidence="2" id="KW-0472">Membrane</keyword>
<reference evidence="3 4" key="1">
    <citation type="submission" date="2020-07" db="EMBL/GenBank/DDBJ databases">
        <title>Comparative genomics of pyrophilous fungi reveals a link between fire events and developmental genes.</title>
        <authorList>
            <consortium name="DOE Joint Genome Institute"/>
            <person name="Steindorff A.S."/>
            <person name="Carver A."/>
            <person name="Calhoun S."/>
            <person name="Stillman K."/>
            <person name="Liu H."/>
            <person name="Lipzen A."/>
            <person name="Pangilinan J."/>
            <person name="Labutti K."/>
            <person name="Bruns T.D."/>
            <person name="Grigoriev I.V."/>
        </authorList>
    </citation>
    <scope>NUCLEOTIDE SEQUENCE [LARGE SCALE GENOMIC DNA]</scope>
    <source>
        <strain evidence="3 4">CBS 144469</strain>
    </source>
</reference>
<dbReference type="AlphaFoldDB" id="A0A8H6IE48"/>
<dbReference type="EMBL" id="JACGCI010000005">
    <property type="protein sequence ID" value="KAF6763920.1"/>
    <property type="molecule type" value="Genomic_DNA"/>
</dbReference>
<dbReference type="Pfam" id="PF04114">
    <property type="entry name" value="Gaa1"/>
    <property type="match status" value="1"/>
</dbReference>
<organism evidence="3 4">
    <name type="scientific">Ephemerocybe angulata</name>
    <dbReference type="NCBI Taxonomy" id="980116"/>
    <lineage>
        <taxon>Eukaryota</taxon>
        <taxon>Fungi</taxon>
        <taxon>Dikarya</taxon>
        <taxon>Basidiomycota</taxon>
        <taxon>Agaricomycotina</taxon>
        <taxon>Agaricomycetes</taxon>
        <taxon>Agaricomycetidae</taxon>
        <taxon>Agaricales</taxon>
        <taxon>Agaricineae</taxon>
        <taxon>Psathyrellaceae</taxon>
        <taxon>Ephemerocybe</taxon>
    </lineage>
</organism>
<dbReference type="GO" id="GO:0016255">
    <property type="term" value="P:attachment of GPI anchor to protein"/>
    <property type="evidence" value="ECO:0007669"/>
    <property type="project" value="TreeGrafter"/>
</dbReference>
<dbReference type="GO" id="GO:0042765">
    <property type="term" value="C:GPI-anchor transamidase complex"/>
    <property type="evidence" value="ECO:0007669"/>
    <property type="project" value="InterPro"/>
</dbReference>
<evidence type="ECO:0000256" key="1">
    <source>
        <dbReference type="SAM" id="Coils"/>
    </source>
</evidence>